<gene>
    <name evidence="1" type="ORF">MmTuc01_2788</name>
</gene>
<sequence>MNNPSPARKRAKKEKILRNVGSTCTVILLSQQGHVGELSGWLTCEPARVAEVLKIP</sequence>
<dbReference type="BioCyc" id="MMAZ1236903:G139K-2659-MONOMER"/>
<evidence type="ECO:0000313" key="1">
    <source>
        <dbReference type="EMBL" id="AGF98074.1"/>
    </source>
</evidence>
<reference evidence="1 2" key="1">
    <citation type="journal article" date="2013" name="Genome Announc.">
        <title>Complete Genome of a Methanosarcina mazei Strain Isolated from Sediment Samples from an Amazonian Flooded Area.</title>
        <authorList>
            <person name="Assis das Gracas D."/>
            <person name="Thiago Juca Ramos R."/>
            <person name="Vieira Araujo A.C."/>
            <person name="Zahlouth R."/>
            <person name="Ribeiro Carneiro A."/>
            <person name="Souza Lopes T."/>
            <person name="Azevedo Barauna R."/>
            <person name="Azevedo V."/>
            <person name="Cruz Schneider M.P."/>
            <person name="Pellizari V.H."/>
            <person name="Silva A."/>
        </authorList>
    </citation>
    <scope>NUCLEOTIDE SEQUENCE [LARGE SCALE GENOMIC DNA]</scope>
    <source>
        <strain evidence="1 2">Tuc01</strain>
    </source>
</reference>
<proteinExistence type="predicted"/>
<organism evidence="1 2">
    <name type="scientific">Methanosarcina mazei Tuc01</name>
    <dbReference type="NCBI Taxonomy" id="1236903"/>
    <lineage>
        <taxon>Archaea</taxon>
        <taxon>Methanobacteriati</taxon>
        <taxon>Methanobacteriota</taxon>
        <taxon>Stenosarchaea group</taxon>
        <taxon>Methanomicrobia</taxon>
        <taxon>Methanosarcinales</taxon>
        <taxon>Methanosarcinaceae</taxon>
        <taxon>Methanosarcina</taxon>
    </lineage>
</organism>
<name>M1QM22_METMZ</name>
<protein>
    <submittedName>
        <fullName evidence="1">Uncharacterized protein</fullName>
    </submittedName>
</protein>
<dbReference type="Proteomes" id="UP000011718">
    <property type="component" value="Chromosome"/>
</dbReference>
<evidence type="ECO:0000313" key="2">
    <source>
        <dbReference type="Proteomes" id="UP000011718"/>
    </source>
</evidence>
<dbReference type="KEGG" id="mmaz:MmTuc01_2788"/>
<dbReference type="EMBL" id="CP004144">
    <property type="protein sequence ID" value="AGF98074.1"/>
    <property type="molecule type" value="Genomic_DNA"/>
</dbReference>
<accession>M1QM22</accession>
<dbReference type="AlphaFoldDB" id="M1QM22"/>
<dbReference type="HOGENOM" id="CLU_3003171_0_0_2"/>